<reference evidence="3" key="1">
    <citation type="journal article" date="2017" name="Proc. Natl. Acad. Sci. U.S.A.">
        <title>Simulation of Deepwater Horizon oil plume reveals substrate specialization within a complex community of hydrocarbon-degraders.</title>
        <authorList>
            <person name="Hu P."/>
            <person name="Dubinsky E.A."/>
            <person name="Probst A.J."/>
            <person name="Wang J."/>
            <person name="Sieber C.M.K."/>
            <person name="Tom L.M."/>
            <person name="Gardinali P."/>
            <person name="Banfield J.F."/>
            <person name="Atlas R.M."/>
            <person name="Andersen G.L."/>
        </authorList>
    </citation>
    <scope>NUCLEOTIDE SEQUENCE [LARGE SCALE GENOMIC DNA]</scope>
</reference>
<evidence type="ECO:0008006" key="4">
    <source>
        <dbReference type="Google" id="ProtNLM"/>
    </source>
</evidence>
<comment type="caution">
    <text evidence="2">The sequence shown here is derived from an EMBL/GenBank/DDBJ whole genome shotgun (WGS) entry which is preliminary data.</text>
</comment>
<evidence type="ECO:0000256" key="1">
    <source>
        <dbReference type="SAM" id="SignalP"/>
    </source>
</evidence>
<evidence type="ECO:0000313" key="2">
    <source>
        <dbReference type="EMBL" id="OUR93676.1"/>
    </source>
</evidence>
<name>A0A1Y5F2L2_9BACT</name>
<dbReference type="PROSITE" id="PS51257">
    <property type="entry name" value="PROKAR_LIPOPROTEIN"/>
    <property type="match status" value="1"/>
</dbReference>
<evidence type="ECO:0000313" key="3">
    <source>
        <dbReference type="Proteomes" id="UP000196531"/>
    </source>
</evidence>
<accession>A0A1Y5F2L2</accession>
<sequence>MRNVDNKNMKTLWKISTFTFILFTLTACMPDSLTKFKEAPAKDETASSDGGSGGPVVVVPPSTCAVGTDPACTPPGAITYDGTKDYTFIGPDDDLSLGTYEPTYANFVLGQAAYLAILPDTSFATETGFTFSANGDFEGDVEKFLPKSSYLITSTYSTPELPSDEVVTDTIYITMATKLTAISYPHAIGQKLILAVDNITPFSIVAGFNSIATANGVVGRIDYIDSANKELHIEVTANSGTGLFSTETGSEDVDNATSYFTSKAQVTSIYHAFDRTTMVQSMLAPSVLGARAITATETESFSYSIFPSLPTGLHFDESRGTIGTLKAYQTLDDGSITVVAGLRAVTGIGTAFLSQLQVNQSIEINGELHQIETITSNTDMTTYLPFAANGTLLANFKKILSGSVTLTNGSAAVVGVGTSFTNEIVTTKNLVVDAVGTFTGANIAVTTVGTATTLTLGSNYTGTALTIPELKATDYTISAKNILGQSISTIIKIGLLDTIQPKTLTKVQYDSTITDKIIIPATSSSSFVVGGYISNPYGTIALVDYIDSANNNVLATVVAIGSICTDIIYTTSGTCTGAGELWINKNFEDNDDLDNASAFFSAETTATADATRIFAVSNVVPVALSQTVIPTLGAVELASLEYAISPDISAGQGFCDNATYTNEFDCTNNAGNWSQGLLFATVDQCSNPVNLTIGACVGPGEVWILKGQFYGLISTAFPPTTFTVTTTNVLGNAVTTPVIISVNEAPAGLAASNSTLLHVPSYFAFEIGDAISSINGAIGTVTGKFKTSATPPATNANKGTFEYYYLEVKVLEGTFAEFDDIDNISSFTSQKTYILGEGAYQYNTKVSAASTAGFKDPDYTVYAKHDNLLQVGAVDRARVIFNDEVNDNLYLTVYDTTLNAGNSDPATLSTGETLTAVNLAAVTATVTALEANNVIFNSAIGTFSSSTKGNDIATTGDVGIGMLHSYDPITSKVYVSVTEGIFTASTNFDDIAPFVGTVGATGQISNEAAFYFYRGQEGTINFNLAASDSATILTLDKALPAGLSTFSVSGVVAGIDGIPTGPSSKEKYVLTATNSFGSTTYEFFIKVYDHISLADTTGSSSYILHKSGIANGRTPCRVTDDQMNNGGIEVKDITCYLDAGEDELHWNGVKMNISVGDGMCQFVNETPYTFWQYASGTSTPAMQFTHSVPAACTIGAPTVVTGFSSDAAGVTASVTSLQNLCTFDYATQRADPSLPNCDEGSPQSTQMTWSAQPFECVDTNLANAVTADASAADCIANNAMCTGGAATGAEDEATCLALGGGEIWNLTIGSHNNAGANAAGTVQEGTCSSAAGTVSTATCGGVAYNCLSGPRTTWKSLNGNGGYLTGATTMVHNISVSGSSTSIEADYTDGYSGTDYQTNTFYSNYIKTCSSGNYAPEVLDIQNYAIATLSSASHIGGDVTTATFATTTSSKPLYTYVCKSGAGTIKARINMVVRDFDRDFKVKLGLCVNATFTNQIDCENGGSTWTTTTGIDRHDPDDAAASALVGAADVRNFLSNTQTDAFLDPYNRYEEPENAYTGGTCVGGPAFDFDPGAPVQIHPEQQL</sequence>
<protein>
    <recommendedName>
        <fullName evidence="4">Lipoprotein</fullName>
    </recommendedName>
</protein>
<gene>
    <name evidence="2" type="ORF">A9Q84_19625</name>
</gene>
<dbReference type="Proteomes" id="UP000196531">
    <property type="component" value="Unassembled WGS sequence"/>
</dbReference>
<proteinExistence type="predicted"/>
<feature type="chain" id="PRO_5012779960" description="Lipoprotein" evidence="1">
    <location>
        <begin position="30"/>
        <end position="1583"/>
    </location>
</feature>
<keyword evidence="1" id="KW-0732">Signal</keyword>
<dbReference type="EMBL" id="MAAO01000015">
    <property type="protein sequence ID" value="OUR93676.1"/>
    <property type="molecule type" value="Genomic_DNA"/>
</dbReference>
<feature type="signal peptide" evidence="1">
    <location>
        <begin position="1"/>
        <end position="29"/>
    </location>
</feature>
<organism evidence="2 3">
    <name type="scientific">Halobacteriovorax marinus</name>
    <dbReference type="NCBI Taxonomy" id="97084"/>
    <lineage>
        <taxon>Bacteria</taxon>
        <taxon>Pseudomonadati</taxon>
        <taxon>Bdellovibrionota</taxon>
        <taxon>Bacteriovoracia</taxon>
        <taxon>Bacteriovoracales</taxon>
        <taxon>Halobacteriovoraceae</taxon>
        <taxon>Halobacteriovorax</taxon>
    </lineage>
</organism>